<dbReference type="CDD" id="cd00082">
    <property type="entry name" value="HisKA"/>
    <property type="match status" value="1"/>
</dbReference>
<dbReference type="Pfam" id="PF02518">
    <property type="entry name" value="HATPase_c"/>
    <property type="match status" value="1"/>
</dbReference>
<evidence type="ECO:0000256" key="12">
    <source>
        <dbReference type="SAM" id="Phobius"/>
    </source>
</evidence>
<dbReference type="CDD" id="cd00075">
    <property type="entry name" value="HATPase"/>
    <property type="match status" value="1"/>
</dbReference>
<evidence type="ECO:0000256" key="3">
    <source>
        <dbReference type="ARBA" id="ARBA00012438"/>
    </source>
</evidence>
<dbReference type="PANTHER" id="PTHR42878:SF3">
    <property type="entry name" value="HISTIDINE PROTEIN KINASE SAES"/>
    <property type="match status" value="1"/>
</dbReference>
<dbReference type="InterPro" id="IPR003594">
    <property type="entry name" value="HATPase_dom"/>
</dbReference>
<keyword evidence="11 12" id="KW-0472">Membrane</keyword>
<evidence type="ECO:0000256" key="8">
    <source>
        <dbReference type="ARBA" id="ARBA00022777"/>
    </source>
</evidence>
<name>A0ABW3HMQ9_9BACL</name>
<dbReference type="EC" id="2.7.13.3" evidence="3"/>
<dbReference type="SUPFAM" id="SSF158472">
    <property type="entry name" value="HAMP domain-like"/>
    <property type="match status" value="1"/>
</dbReference>
<evidence type="ECO:0000256" key="4">
    <source>
        <dbReference type="ARBA" id="ARBA00022475"/>
    </source>
</evidence>
<dbReference type="PROSITE" id="PS50885">
    <property type="entry name" value="HAMP"/>
    <property type="match status" value="1"/>
</dbReference>
<dbReference type="Pfam" id="PF00512">
    <property type="entry name" value="HisKA"/>
    <property type="match status" value="1"/>
</dbReference>
<comment type="subcellular location">
    <subcellularLocation>
        <location evidence="2">Cell membrane</location>
        <topology evidence="2">Multi-pass membrane protein</topology>
    </subcellularLocation>
</comment>
<evidence type="ECO:0000313" key="16">
    <source>
        <dbReference type="Proteomes" id="UP001596989"/>
    </source>
</evidence>
<dbReference type="Proteomes" id="UP001596989">
    <property type="component" value="Unassembled WGS sequence"/>
</dbReference>
<protein>
    <recommendedName>
        <fullName evidence="3">histidine kinase</fullName>
        <ecNumber evidence="3">2.7.13.3</ecNumber>
    </recommendedName>
</protein>
<dbReference type="InterPro" id="IPR036097">
    <property type="entry name" value="HisK_dim/P_sf"/>
</dbReference>
<evidence type="ECO:0000256" key="2">
    <source>
        <dbReference type="ARBA" id="ARBA00004651"/>
    </source>
</evidence>
<dbReference type="InterPro" id="IPR036890">
    <property type="entry name" value="HATPase_C_sf"/>
</dbReference>
<dbReference type="EMBL" id="JBHTJZ010000005">
    <property type="protein sequence ID" value="MFD0958780.1"/>
    <property type="molecule type" value="Genomic_DNA"/>
</dbReference>
<evidence type="ECO:0000259" key="14">
    <source>
        <dbReference type="PROSITE" id="PS50885"/>
    </source>
</evidence>
<dbReference type="InterPro" id="IPR003660">
    <property type="entry name" value="HAMP_dom"/>
</dbReference>
<feature type="domain" description="HAMP" evidence="14">
    <location>
        <begin position="78"/>
        <end position="130"/>
    </location>
</feature>
<dbReference type="InterPro" id="IPR013656">
    <property type="entry name" value="PAS_4"/>
</dbReference>
<evidence type="ECO:0000256" key="11">
    <source>
        <dbReference type="ARBA" id="ARBA00023136"/>
    </source>
</evidence>
<dbReference type="PANTHER" id="PTHR42878">
    <property type="entry name" value="TWO-COMPONENT HISTIDINE KINASE"/>
    <property type="match status" value="1"/>
</dbReference>
<dbReference type="PRINTS" id="PR00344">
    <property type="entry name" value="BCTRLSENSOR"/>
</dbReference>
<dbReference type="SMART" id="SM00304">
    <property type="entry name" value="HAMP"/>
    <property type="match status" value="1"/>
</dbReference>
<gene>
    <name evidence="15" type="ORF">ACFQ2I_05190</name>
</gene>
<feature type="transmembrane region" description="Helical" evidence="12">
    <location>
        <begin position="54"/>
        <end position="76"/>
    </location>
</feature>
<reference evidence="16" key="1">
    <citation type="journal article" date="2019" name="Int. J. Syst. Evol. Microbiol.">
        <title>The Global Catalogue of Microorganisms (GCM) 10K type strain sequencing project: providing services to taxonomists for standard genome sequencing and annotation.</title>
        <authorList>
            <consortium name="The Broad Institute Genomics Platform"/>
            <consortium name="The Broad Institute Genome Sequencing Center for Infectious Disease"/>
            <person name="Wu L."/>
            <person name="Ma J."/>
        </authorList>
    </citation>
    <scope>NUCLEOTIDE SEQUENCE [LARGE SCALE GENOMIC DNA]</scope>
    <source>
        <strain evidence="16">CCUG 59129</strain>
    </source>
</reference>
<dbReference type="SMART" id="SM00388">
    <property type="entry name" value="HisKA"/>
    <property type="match status" value="1"/>
</dbReference>
<dbReference type="InterPro" id="IPR003661">
    <property type="entry name" value="HisK_dim/P_dom"/>
</dbReference>
<dbReference type="Gene3D" id="1.10.287.130">
    <property type="match status" value="1"/>
</dbReference>
<keyword evidence="4" id="KW-1003">Cell membrane</keyword>
<dbReference type="SUPFAM" id="SSF58104">
    <property type="entry name" value="Methyl-accepting chemotaxis protein (MCP) signaling domain"/>
    <property type="match status" value="1"/>
</dbReference>
<feature type="transmembrane region" description="Helical" evidence="12">
    <location>
        <begin position="20"/>
        <end position="42"/>
    </location>
</feature>
<keyword evidence="10" id="KW-0902">Two-component regulatory system</keyword>
<keyword evidence="9 15" id="KW-0067">ATP-binding</keyword>
<sequence>MKLWNRLARLLWYSVIGKLWATIMLLVAVVLLILGVFLLQYIDIWFDEKNSHDIKVLFVITATIGFLLSTFFAFFLSTKIQQPLLQLKNAADSVSQGDYSTRVNIRSSDEIGQLANTFNHMTEQLDKLIHDLNDGRNHLASILRSMGDSVITFDADGQVTLTNPSGHLLLNQWSGLESAWDDPTAGSSLTMSVPVPLRELFYSVKERGRDLTENIHVHSSVWSVVMAPLQSGGVVRGAVAVIRDVTEEHKLDKMRRDFVANISHEIRTPLSMLQGYSEALLDDIVASPEDRKELVQVIYDESLRMGRLVNDFLDIARMEAGHVDMHFQEIDLRNILTRVHRKFGVYAKERGVDLHVHMPHEALLLRQADEDRLEQVLTNLMDNALRHTPAGKSIAITGEHLQVNGTSYIQLQVKDEGQGIPQEDAPYIFERFYKADKARKRGASGGTGLGLAIVKNLIDLHHGRIVVDSVAGSGTTFTLLLPVEAHE</sequence>
<dbReference type="CDD" id="cd06225">
    <property type="entry name" value="HAMP"/>
    <property type="match status" value="1"/>
</dbReference>
<evidence type="ECO:0000313" key="15">
    <source>
        <dbReference type="EMBL" id="MFD0958780.1"/>
    </source>
</evidence>
<dbReference type="Gene3D" id="3.30.565.10">
    <property type="entry name" value="Histidine kinase-like ATPase, C-terminal domain"/>
    <property type="match status" value="1"/>
</dbReference>
<comment type="catalytic activity">
    <reaction evidence="1">
        <text>ATP + protein L-histidine = ADP + protein N-phospho-L-histidine.</text>
        <dbReference type="EC" id="2.7.13.3"/>
    </reaction>
</comment>
<dbReference type="RefSeq" id="WP_377562585.1">
    <property type="nucleotide sequence ID" value="NZ_JBHTJZ010000005.1"/>
</dbReference>
<dbReference type="SUPFAM" id="SSF55874">
    <property type="entry name" value="ATPase domain of HSP90 chaperone/DNA topoisomerase II/histidine kinase"/>
    <property type="match status" value="1"/>
</dbReference>
<evidence type="ECO:0000256" key="7">
    <source>
        <dbReference type="ARBA" id="ARBA00022741"/>
    </source>
</evidence>
<keyword evidence="12" id="KW-0812">Transmembrane</keyword>
<dbReference type="InterPro" id="IPR004358">
    <property type="entry name" value="Sig_transdc_His_kin-like_C"/>
</dbReference>
<dbReference type="SUPFAM" id="SSF47384">
    <property type="entry name" value="Homodimeric domain of signal transducing histidine kinase"/>
    <property type="match status" value="1"/>
</dbReference>
<organism evidence="15 16">
    <name type="scientific">Paenibacillus chungangensis</name>
    <dbReference type="NCBI Taxonomy" id="696535"/>
    <lineage>
        <taxon>Bacteria</taxon>
        <taxon>Bacillati</taxon>
        <taxon>Bacillota</taxon>
        <taxon>Bacilli</taxon>
        <taxon>Bacillales</taxon>
        <taxon>Paenibacillaceae</taxon>
        <taxon>Paenibacillus</taxon>
    </lineage>
</organism>
<dbReference type="Pfam" id="PF00672">
    <property type="entry name" value="HAMP"/>
    <property type="match status" value="1"/>
</dbReference>
<dbReference type="Gene3D" id="3.30.450.20">
    <property type="entry name" value="PAS domain"/>
    <property type="match status" value="1"/>
</dbReference>
<dbReference type="Gene3D" id="6.10.340.10">
    <property type="match status" value="1"/>
</dbReference>
<dbReference type="SMART" id="SM00387">
    <property type="entry name" value="HATPase_c"/>
    <property type="match status" value="1"/>
</dbReference>
<evidence type="ECO:0000256" key="5">
    <source>
        <dbReference type="ARBA" id="ARBA00022553"/>
    </source>
</evidence>
<evidence type="ECO:0000256" key="10">
    <source>
        <dbReference type="ARBA" id="ARBA00023012"/>
    </source>
</evidence>
<comment type="caution">
    <text evidence="15">The sequence shown here is derived from an EMBL/GenBank/DDBJ whole genome shotgun (WGS) entry which is preliminary data.</text>
</comment>
<evidence type="ECO:0000256" key="1">
    <source>
        <dbReference type="ARBA" id="ARBA00000085"/>
    </source>
</evidence>
<keyword evidence="7" id="KW-0547">Nucleotide-binding</keyword>
<keyword evidence="12" id="KW-1133">Transmembrane helix</keyword>
<keyword evidence="6" id="KW-0808">Transferase</keyword>
<accession>A0ABW3HMQ9</accession>
<proteinExistence type="predicted"/>
<dbReference type="PROSITE" id="PS50109">
    <property type="entry name" value="HIS_KIN"/>
    <property type="match status" value="1"/>
</dbReference>
<dbReference type="InterPro" id="IPR005467">
    <property type="entry name" value="His_kinase_dom"/>
</dbReference>
<evidence type="ECO:0000259" key="13">
    <source>
        <dbReference type="PROSITE" id="PS50109"/>
    </source>
</evidence>
<dbReference type="InterPro" id="IPR050351">
    <property type="entry name" value="BphY/WalK/GraS-like"/>
</dbReference>
<feature type="domain" description="Histidine kinase" evidence="13">
    <location>
        <begin position="261"/>
        <end position="485"/>
    </location>
</feature>
<evidence type="ECO:0000256" key="9">
    <source>
        <dbReference type="ARBA" id="ARBA00022840"/>
    </source>
</evidence>
<dbReference type="Pfam" id="PF08448">
    <property type="entry name" value="PAS_4"/>
    <property type="match status" value="1"/>
</dbReference>
<keyword evidence="16" id="KW-1185">Reference proteome</keyword>
<keyword evidence="5" id="KW-0597">Phosphoprotein</keyword>
<keyword evidence="8" id="KW-0418">Kinase</keyword>
<evidence type="ECO:0000256" key="6">
    <source>
        <dbReference type="ARBA" id="ARBA00022679"/>
    </source>
</evidence>
<dbReference type="GO" id="GO:0005524">
    <property type="term" value="F:ATP binding"/>
    <property type="evidence" value="ECO:0007669"/>
    <property type="project" value="UniProtKB-KW"/>
</dbReference>